<name>A0A1G1XX71_9BACT</name>
<feature type="transmembrane region" description="Helical" evidence="1">
    <location>
        <begin position="67"/>
        <end position="88"/>
    </location>
</feature>
<comment type="caution">
    <text evidence="2">The sequence shown here is derived from an EMBL/GenBank/DDBJ whole genome shotgun (WGS) entry which is preliminary data.</text>
</comment>
<reference evidence="2 3" key="1">
    <citation type="journal article" date="2016" name="Nat. Commun.">
        <title>Thousands of microbial genomes shed light on interconnected biogeochemical processes in an aquifer system.</title>
        <authorList>
            <person name="Anantharaman K."/>
            <person name="Brown C.T."/>
            <person name="Hug L.A."/>
            <person name="Sharon I."/>
            <person name="Castelle C.J."/>
            <person name="Probst A.J."/>
            <person name="Thomas B.C."/>
            <person name="Singh A."/>
            <person name="Wilkins M.J."/>
            <person name="Karaoz U."/>
            <person name="Brodie E.L."/>
            <person name="Williams K.H."/>
            <person name="Hubbard S.S."/>
            <person name="Banfield J.F."/>
        </authorList>
    </citation>
    <scope>NUCLEOTIDE SEQUENCE [LARGE SCALE GENOMIC DNA]</scope>
</reference>
<evidence type="ECO:0000313" key="3">
    <source>
        <dbReference type="Proteomes" id="UP000176241"/>
    </source>
</evidence>
<keyword evidence="1" id="KW-0472">Membrane</keyword>
<dbReference type="STRING" id="1797533.A2731_03120"/>
<proteinExistence type="predicted"/>
<feature type="transmembrane region" description="Helical" evidence="1">
    <location>
        <begin position="108"/>
        <end position="128"/>
    </location>
</feature>
<accession>A0A1G1XX71</accession>
<evidence type="ECO:0000313" key="2">
    <source>
        <dbReference type="EMBL" id="OGY44695.1"/>
    </source>
</evidence>
<dbReference type="EMBL" id="MHIC01000025">
    <property type="protein sequence ID" value="OGY44695.1"/>
    <property type="molecule type" value="Genomic_DNA"/>
</dbReference>
<dbReference type="AlphaFoldDB" id="A0A1G1XX71"/>
<protein>
    <submittedName>
        <fullName evidence="2">Uncharacterized protein</fullName>
    </submittedName>
</protein>
<gene>
    <name evidence="2" type="ORF">A2731_03120</name>
</gene>
<keyword evidence="1" id="KW-0812">Transmembrane</keyword>
<evidence type="ECO:0000256" key="1">
    <source>
        <dbReference type="SAM" id="Phobius"/>
    </source>
</evidence>
<dbReference type="Proteomes" id="UP000176241">
    <property type="component" value="Unassembled WGS sequence"/>
</dbReference>
<dbReference type="Pfam" id="PF18895">
    <property type="entry name" value="T4SS_pilin"/>
    <property type="match status" value="1"/>
</dbReference>
<sequence>MKIFLKKKLTAFLIIFLITFLLPQLLLGATTDAPIADFYGLEKTATIAGLSTARTDLGGMLGDVVNYLFGIVGVIFLTVILIGGYMWLTAGGNEEKVKKAKEFIINGINGMIVIFLAYALAYIMIAALKLATE</sequence>
<organism evidence="2 3">
    <name type="scientific">Candidatus Buchananbacteria bacterium RIFCSPHIGHO2_01_FULL_39_8</name>
    <dbReference type="NCBI Taxonomy" id="1797533"/>
    <lineage>
        <taxon>Bacteria</taxon>
        <taxon>Candidatus Buchananiibacteriota</taxon>
    </lineage>
</organism>
<keyword evidence="1" id="KW-1133">Transmembrane helix</keyword>
<dbReference type="InterPro" id="IPR043993">
    <property type="entry name" value="T4SS_pilin"/>
</dbReference>